<dbReference type="PANTHER" id="PTHR45663:SF40">
    <property type="entry name" value="THIOREDOXIN 2"/>
    <property type="match status" value="1"/>
</dbReference>
<evidence type="ECO:0000313" key="4">
    <source>
        <dbReference type="Proteomes" id="UP001564760"/>
    </source>
</evidence>
<dbReference type="Pfam" id="PF00085">
    <property type="entry name" value="Thioredoxin"/>
    <property type="match status" value="1"/>
</dbReference>
<dbReference type="EMBL" id="JBGEDP010000001">
    <property type="protein sequence ID" value="MEY8016065.1"/>
    <property type="molecule type" value="Genomic_DNA"/>
</dbReference>
<organism evidence="3 4">
    <name type="scientific">Mycobacterium servetii</name>
    <dbReference type="NCBI Taxonomy" id="3237418"/>
    <lineage>
        <taxon>Bacteria</taxon>
        <taxon>Bacillati</taxon>
        <taxon>Actinomycetota</taxon>
        <taxon>Actinomycetes</taxon>
        <taxon>Mycobacteriales</taxon>
        <taxon>Mycobacteriaceae</taxon>
        <taxon>Mycobacterium</taxon>
    </lineage>
</organism>
<dbReference type="InterPro" id="IPR013766">
    <property type="entry name" value="Thioredoxin_domain"/>
</dbReference>
<dbReference type="InterPro" id="IPR036249">
    <property type="entry name" value="Thioredoxin-like_sf"/>
</dbReference>
<evidence type="ECO:0000256" key="1">
    <source>
        <dbReference type="ARBA" id="ARBA00003318"/>
    </source>
</evidence>
<comment type="function">
    <text evidence="1">Participates in various redox reactions through the reversible oxidation of its active center dithiol to a disulfide and catalyzes dithiol-disulfide exchange reactions.</text>
</comment>
<evidence type="ECO:0000259" key="2">
    <source>
        <dbReference type="PROSITE" id="PS51352"/>
    </source>
</evidence>
<dbReference type="RefSeq" id="WP_369738477.1">
    <property type="nucleotide sequence ID" value="NZ_JBGEDP010000001.1"/>
</dbReference>
<gene>
    <name evidence="3" type="ORF">AB8998_14155</name>
</gene>
<dbReference type="PROSITE" id="PS51352">
    <property type="entry name" value="THIOREDOXIN_2"/>
    <property type="match status" value="1"/>
</dbReference>
<proteinExistence type="predicted"/>
<protein>
    <submittedName>
        <fullName evidence="3">Thioredoxin family protein</fullName>
    </submittedName>
</protein>
<dbReference type="CDD" id="cd02947">
    <property type="entry name" value="TRX_family"/>
    <property type="match status" value="1"/>
</dbReference>
<sequence length="128" mass="13842">MTTTDLTHDTFASTITGNPIVLVDFWAAYCRPCRAFAPVYERSAQTHPEIVHAKVDTQAESELAATLGIRSVPTIMAFRDGVLVYSQAGAMAPAVLEDLIAQVRALDMAAVRTKIAGRKAEAARRRPA</sequence>
<reference evidence="3 4" key="1">
    <citation type="submission" date="2024-08" db="EMBL/GenBank/DDBJ databases">
        <title>Mycobacterium servetensis sp. nov., a novel rapid-growing mycobacterial species recovered from a human patient in Zaragoza, Spain.</title>
        <authorList>
            <person name="Tristancho-Baro A.I."/>
            <person name="Buenestado-Serrano S."/>
            <person name="Garcia De Viedma D."/>
            <person name="Milagro-Beamonte A."/>
            <person name="Burillo N."/>
            <person name="Sanz S."/>
            <person name="Lopez-Calleja A.I."/>
            <person name="Penas-Utrilla D."/>
            <person name="Guardingo M."/>
            <person name="Garcia M.J."/>
            <person name="Vinuelas-Bayon J."/>
        </authorList>
    </citation>
    <scope>NUCLEOTIDE SEQUENCE [LARGE SCALE GENOMIC DNA]</scope>
    <source>
        <strain evidence="4">HUMS_12744610</strain>
    </source>
</reference>
<dbReference type="PRINTS" id="PR00421">
    <property type="entry name" value="THIOREDOXIN"/>
</dbReference>
<dbReference type="Proteomes" id="UP001564760">
    <property type="component" value="Unassembled WGS sequence"/>
</dbReference>
<evidence type="ECO:0000313" key="3">
    <source>
        <dbReference type="EMBL" id="MEY8016065.1"/>
    </source>
</evidence>
<dbReference type="Gene3D" id="3.40.30.10">
    <property type="entry name" value="Glutaredoxin"/>
    <property type="match status" value="1"/>
</dbReference>
<feature type="domain" description="Thioredoxin" evidence="2">
    <location>
        <begin position="1"/>
        <end position="105"/>
    </location>
</feature>
<keyword evidence="4" id="KW-1185">Reference proteome</keyword>
<name>A0ABV4C452_9MYCO</name>
<dbReference type="PANTHER" id="PTHR45663">
    <property type="entry name" value="GEO12009P1"/>
    <property type="match status" value="1"/>
</dbReference>
<dbReference type="SUPFAM" id="SSF52833">
    <property type="entry name" value="Thioredoxin-like"/>
    <property type="match status" value="1"/>
</dbReference>
<comment type="caution">
    <text evidence="3">The sequence shown here is derived from an EMBL/GenBank/DDBJ whole genome shotgun (WGS) entry which is preliminary data.</text>
</comment>
<accession>A0ABV4C452</accession>